<reference evidence="1" key="1">
    <citation type="submission" date="2023-03" db="EMBL/GenBank/DDBJ databases">
        <title>Andean soil-derived lignocellulolytic bacterial consortium as a source of novel taxa and putative plastic-active enzymes.</title>
        <authorList>
            <person name="Diaz-Garcia L."/>
            <person name="Chuvochina M."/>
            <person name="Feuerriegel G."/>
            <person name="Bunk B."/>
            <person name="Sproer C."/>
            <person name="Streit W.R."/>
            <person name="Rodriguez L.M."/>
            <person name="Overmann J."/>
            <person name="Jimenez D.J."/>
        </authorList>
    </citation>
    <scope>NUCLEOTIDE SEQUENCE</scope>
    <source>
        <strain evidence="1">MAG 26</strain>
    </source>
</reference>
<protein>
    <submittedName>
        <fullName evidence="1">Type V toxin-antitoxin system endoribonuclease antitoxin GhoS</fullName>
    </submittedName>
</protein>
<dbReference type="EMBL" id="CP119316">
    <property type="protein sequence ID" value="WEK47248.1"/>
    <property type="molecule type" value="Genomic_DNA"/>
</dbReference>
<organism evidence="1 2">
    <name type="scientific">Candidatus Andeanibacterium colombiense</name>
    <dbReference type="NCBI Taxonomy" id="3121345"/>
    <lineage>
        <taxon>Bacteria</taxon>
        <taxon>Pseudomonadati</taxon>
        <taxon>Pseudomonadota</taxon>
        <taxon>Alphaproteobacteria</taxon>
        <taxon>Sphingomonadales</taxon>
        <taxon>Sphingomonadaceae</taxon>
        <taxon>Candidatus Andeanibacterium</taxon>
    </lineage>
</organism>
<dbReference type="AlphaFoldDB" id="A0AAJ5X6A7"/>
<evidence type="ECO:0000313" key="2">
    <source>
        <dbReference type="Proteomes" id="UP001218362"/>
    </source>
</evidence>
<dbReference type="Proteomes" id="UP001218362">
    <property type="component" value="Chromosome"/>
</dbReference>
<evidence type="ECO:0000313" key="1">
    <source>
        <dbReference type="EMBL" id="WEK47248.1"/>
    </source>
</evidence>
<sequence>MTQFTTRMVLHGADREEYITLHAEMEKRGFSRTITADSGKVYHLPDAEYDFSGNVTRDHVRNLAMAAAKAAAPRRRAASLVTQANGRTWTGLDEVTHRRVA</sequence>
<name>A0AAJ5X6A7_9SPHN</name>
<dbReference type="KEGG" id="acob:P0Y56_02895"/>
<accession>A0AAJ5X6A7</accession>
<gene>
    <name evidence="1" type="primary">ghoS</name>
    <name evidence="1" type="ORF">P0Y56_02895</name>
</gene>
<proteinExistence type="predicted"/>